<dbReference type="InterPro" id="IPR043128">
    <property type="entry name" value="Rev_trsase/Diguanyl_cyclase"/>
</dbReference>
<dbReference type="STRING" id="1461694.ATO9_17710"/>
<dbReference type="PROSITE" id="PS50883">
    <property type="entry name" value="EAL"/>
    <property type="match status" value="1"/>
</dbReference>
<accession>A0A0A0EBJ0</accession>
<evidence type="ECO:0000313" key="5">
    <source>
        <dbReference type="Proteomes" id="UP000030004"/>
    </source>
</evidence>
<dbReference type="Gene3D" id="3.30.70.270">
    <property type="match status" value="1"/>
</dbReference>
<feature type="domain" description="EAL" evidence="2">
    <location>
        <begin position="246"/>
        <end position="501"/>
    </location>
</feature>
<dbReference type="InterPro" id="IPR001633">
    <property type="entry name" value="EAL_dom"/>
</dbReference>
<dbReference type="Proteomes" id="UP000030004">
    <property type="component" value="Unassembled WGS sequence"/>
</dbReference>
<sequence>MLSRIMNGTGLLQTRLKRLFFGPQMLAFLPAMALGAFWFGGEGWLIAVTLGLPAVYAFLGGFDRPPAPPPRSCDGVTGLPLRDALQATLNMALTGTRTGRRATACYMISLDDFDVVTDRYGRMASDHILQKTAERVRSTLRDDDLVCRIGSDSFGIALAPVAHLDIETAIQLASRMQMACEEPVILDNTVIYVSASVGFCLGSRTPEQTGQALMNAAATALAEASRNAPSAIRSYSDEMRRSERSRHIFADEAAAALENGQIRPYYQPQISTDTGQVTGFEALARWIHPDRGEISPADFLPILENAGKLARLGEIMLTRSLSALRSWDDAGLDIPCVGVNFSSDELRNPKLIDKVKWELDRYDLAPHRLSVEVLETVVAASPEDVVSRNVNGLAKLGCRIDLDDFGTGHASISSIRRFAVQRIKIDRSFVMKVDRDPEQQRMVAAILTMAERLGLETLAEGVETPGEHAMLAQLGCGHVQGFGLGRPMAFEATEPWVRDHVSKLQAPPRIIRRRP</sequence>
<dbReference type="InterPro" id="IPR050706">
    <property type="entry name" value="Cyclic-di-GMP_PDE-like"/>
</dbReference>
<proteinExistence type="predicted"/>
<dbReference type="PANTHER" id="PTHR33121:SF70">
    <property type="entry name" value="SIGNALING PROTEIN YKOW"/>
    <property type="match status" value="1"/>
</dbReference>
<name>A0A0A0EBJ0_9RHOB</name>
<dbReference type="SMART" id="SM00267">
    <property type="entry name" value="GGDEF"/>
    <property type="match status" value="1"/>
</dbReference>
<evidence type="ECO:0000259" key="3">
    <source>
        <dbReference type="PROSITE" id="PS50887"/>
    </source>
</evidence>
<dbReference type="SUPFAM" id="SSF55073">
    <property type="entry name" value="Nucleotide cyclase"/>
    <property type="match status" value="1"/>
</dbReference>
<dbReference type="AlphaFoldDB" id="A0A0A0EBJ0"/>
<dbReference type="Gene3D" id="3.20.20.450">
    <property type="entry name" value="EAL domain"/>
    <property type="match status" value="1"/>
</dbReference>
<dbReference type="Pfam" id="PF00563">
    <property type="entry name" value="EAL"/>
    <property type="match status" value="1"/>
</dbReference>
<protein>
    <submittedName>
        <fullName evidence="4">Diguanylate cyclase</fullName>
    </submittedName>
</protein>
<reference evidence="4 5" key="1">
    <citation type="journal article" date="2015" name="Antonie Van Leeuwenhoek">
        <title>Pseudooceanicola atlanticus gen. nov. sp. nov., isolated from surface seawater of the Atlantic Ocean and reclassification of Oceanicola batsensis, Oceanicola marinus, Oceanicola nitratireducens, Oceanicola nanhaiensis, Oceanicola antarcticus and Oceanicola flagellatus, as Pseudooceanicola batsensis comb. nov., Pseudooceanicola marinus comb. nov., Pseudooceanicola nitratireducens comb. nov., Pseudooceanicola nanhaiensis comb. nov., Pseudooceanicola antarcticus comb. nov., and Pseudooceanicola flagellatus comb. nov.</title>
        <authorList>
            <person name="Lai Q."/>
            <person name="Li G."/>
            <person name="Liu X."/>
            <person name="Du Y."/>
            <person name="Sun F."/>
            <person name="Shao Z."/>
        </authorList>
    </citation>
    <scope>NUCLEOTIDE SEQUENCE [LARGE SCALE GENOMIC DNA]</scope>
    <source>
        <strain evidence="4 5">22II-s11g</strain>
    </source>
</reference>
<keyword evidence="1" id="KW-0812">Transmembrane</keyword>
<dbReference type="SUPFAM" id="SSF141868">
    <property type="entry name" value="EAL domain-like"/>
    <property type="match status" value="1"/>
</dbReference>
<organism evidence="4 5">
    <name type="scientific">Pseudooceanicola atlanticus</name>
    <dbReference type="NCBI Taxonomy" id="1461694"/>
    <lineage>
        <taxon>Bacteria</taxon>
        <taxon>Pseudomonadati</taxon>
        <taxon>Pseudomonadota</taxon>
        <taxon>Alphaproteobacteria</taxon>
        <taxon>Rhodobacterales</taxon>
        <taxon>Paracoccaceae</taxon>
        <taxon>Pseudooceanicola</taxon>
    </lineage>
</organism>
<dbReference type="RefSeq" id="WP_043752320.1">
    <property type="nucleotide sequence ID" value="NZ_AQQX01000010.1"/>
</dbReference>
<feature type="domain" description="GGDEF" evidence="3">
    <location>
        <begin position="101"/>
        <end position="237"/>
    </location>
</feature>
<dbReference type="EMBL" id="AQQX01000010">
    <property type="protein sequence ID" value="KGM47463.1"/>
    <property type="molecule type" value="Genomic_DNA"/>
</dbReference>
<evidence type="ECO:0000313" key="4">
    <source>
        <dbReference type="EMBL" id="KGM47463.1"/>
    </source>
</evidence>
<dbReference type="NCBIfam" id="TIGR00254">
    <property type="entry name" value="GGDEF"/>
    <property type="match status" value="1"/>
</dbReference>
<dbReference type="OrthoDB" id="9814202at2"/>
<dbReference type="eggNOG" id="COG5001">
    <property type="taxonomic scope" value="Bacteria"/>
</dbReference>
<dbReference type="SMART" id="SM00052">
    <property type="entry name" value="EAL"/>
    <property type="match status" value="1"/>
</dbReference>
<dbReference type="PROSITE" id="PS50887">
    <property type="entry name" value="GGDEF"/>
    <property type="match status" value="1"/>
</dbReference>
<feature type="transmembrane region" description="Helical" evidence="1">
    <location>
        <begin position="20"/>
        <end position="38"/>
    </location>
</feature>
<keyword evidence="5" id="KW-1185">Reference proteome</keyword>
<evidence type="ECO:0000259" key="2">
    <source>
        <dbReference type="PROSITE" id="PS50883"/>
    </source>
</evidence>
<evidence type="ECO:0000256" key="1">
    <source>
        <dbReference type="SAM" id="Phobius"/>
    </source>
</evidence>
<dbReference type="CDD" id="cd01949">
    <property type="entry name" value="GGDEF"/>
    <property type="match status" value="1"/>
</dbReference>
<dbReference type="GO" id="GO:0071111">
    <property type="term" value="F:cyclic-guanylate-specific phosphodiesterase activity"/>
    <property type="evidence" value="ECO:0007669"/>
    <property type="project" value="InterPro"/>
</dbReference>
<keyword evidence="1" id="KW-1133">Transmembrane helix</keyword>
<dbReference type="InterPro" id="IPR000160">
    <property type="entry name" value="GGDEF_dom"/>
</dbReference>
<comment type="caution">
    <text evidence="4">The sequence shown here is derived from an EMBL/GenBank/DDBJ whole genome shotgun (WGS) entry which is preliminary data.</text>
</comment>
<dbReference type="InterPro" id="IPR035919">
    <property type="entry name" value="EAL_sf"/>
</dbReference>
<keyword evidence="1" id="KW-0472">Membrane</keyword>
<dbReference type="Pfam" id="PF00990">
    <property type="entry name" value="GGDEF"/>
    <property type="match status" value="1"/>
</dbReference>
<gene>
    <name evidence="4" type="ORF">ATO9_17710</name>
</gene>
<dbReference type="CDD" id="cd01948">
    <property type="entry name" value="EAL"/>
    <property type="match status" value="1"/>
</dbReference>
<dbReference type="PANTHER" id="PTHR33121">
    <property type="entry name" value="CYCLIC DI-GMP PHOSPHODIESTERASE PDEF"/>
    <property type="match status" value="1"/>
</dbReference>
<dbReference type="InterPro" id="IPR029787">
    <property type="entry name" value="Nucleotide_cyclase"/>
</dbReference>